<dbReference type="EMBL" id="JAMFLZ010000011">
    <property type="protein sequence ID" value="MCL6296685.1"/>
    <property type="molecule type" value="Genomic_DNA"/>
</dbReference>
<dbReference type="Proteomes" id="UP001165381">
    <property type="component" value="Unassembled WGS sequence"/>
</dbReference>
<evidence type="ECO:0000256" key="1">
    <source>
        <dbReference type="SAM" id="Coils"/>
    </source>
</evidence>
<feature type="coiled-coil region" evidence="1">
    <location>
        <begin position="119"/>
        <end position="174"/>
    </location>
</feature>
<feature type="transmembrane region" description="Helical" evidence="2">
    <location>
        <begin position="52"/>
        <end position="72"/>
    </location>
</feature>
<accession>A0ABT0QI75</accession>
<keyword evidence="2" id="KW-1133">Transmembrane helix</keyword>
<keyword evidence="2" id="KW-0812">Transmembrane</keyword>
<evidence type="ECO:0000313" key="3">
    <source>
        <dbReference type="EMBL" id="MCL6296685.1"/>
    </source>
</evidence>
<keyword evidence="1" id="KW-0175">Coiled coil</keyword>
<keyword evidence="4" id="KW-1185">Reference proteome</keyword>
<gene>
    <name evidence="3" type="ORF">M3P09_16885</name>
</gene>
<protein>
    <recommendedName>
        <fullName evidence="5">DUF4179 domain-containing protein</fullName>
    </recommendedName>
</protein>
<sequence length="188" mass="21472">MSKTTIDQLFKRLENDFDVEEPSINHDKRFQKKLNENGALQLVKVGKQRRRLLKPLIGVAASFALLITFFIGSQQNQEINDLASVSPKMAETQDFFAVTIAEELSKIEKESSPETKVLIEDTMQRMQALETEYESLKNDLAVSGDDNRVIYAMISNFQNRIDLLKNALKQINTIKQFKNLNDETSTTI</sequence>
<comment type="caution">
    <text evidence="3">The sequence shown here is derived from an EMBL/GenBank/DDBJ whole genome shotgun (WGS) entry which is preliminary data.</text>
</comment>
<evidence type="ECO:0000313" key="4">
    <source>
        <dbReference type="Proteomes" id="UP001165381"/>
    </source>
</evidence>
<organism evidence="3 4">
    <name type="scientific">Jejuia spongiicola</name>
    <dbReference type="NCBI Taxonomy" id="2942207"/>
    <lineage>
        <taxon>Bacteria</taxon>
        <taxon>Pseudomonadati</taxon>
        <taxon>Bacteroidota</taxon>
        <taxon>Flavobacteriia</taxon>
        <taxon>Flavobacteriales</taxon>
        <taxon>Flavobacteriaceae</taxon>
        <taxon>Jejuia</taxon>
    </lineage>
</organism>
<evidence type="ECO:0000256" key="2">
    <source>
        <dbReference type="SAM" id="Phobius"/>
    </source>
</evidence>
<name>A0ABT0QI75_9FLAO</name>
<keyword evidence="2" id="KW-0472">Membrane</keyword>
<proteinExistence type="predicted"/>
<evidence type="ECO:0008006" key="5">
    <source>
        <dbReference type="Google" id="ProtNLM"/>
    </source>
</evidence>
<reference evidence="3" key="1">
    <citation type="submission" date="2022-05" db="EMBL/GenBank/DDBJ databases">
        <authorList>
            <person name="Park J.-S."/>
        </authorList>
    </citation>
    <scope>NUCLEOTIDE SEQUENCE</scope>
    <source>
        <strain evidence="3">2012CJ34-3</strain>
    </source>
</reference>
<dbReference type="RefSeq" id="WP_099563659.1">
    <property type="nucleotide sequence ID" value="NZ_JAMFLZ010000011.1"/>
</dbReference>